<feature type="compositionally biased region" description="Pro residues" evidence="1">
    <location>
        <begin position="492"/>
        <end position="504"/>
    </location>
</feature>
<dbReference type="PANTHER" id="PTHR22834:SF20">
    <property type="entry name" value="SH3 DOMAIN-CONTAINING PROTEIN"/>
    <property type="match status" value="1"/>
</dbReference>
<dbReference type="OMA" id="ETLRVWW"/>
<dbReference type="KEGG" id="cput:CONPUDRAFT_165942"/>
<organism evidence="3 4">
    <name type="scientific">Coniophora puteana (strain RWD-64-598)</name>
    <name type="common">Brown rot fungus</name>
    <dbReference type="NCBI Taxonomy" id="741705"/>
    <lineage>
        <taxon>Eukaryota</taxon>
        <taxon>Fungi</taxon>
        <taxon>Dikarya</taxon>
        <taxon>Basidiomycota</taxon>
        <taxon>Agaricomycotina</taxon>
        <taxon>Agaricomycetes</taxon>
        <taxon>Agaricomycetidae</taxon>
        <taxon>Boletales</taxon>
        <taxon>Coniophorineae</taxon>
        <taxon>Coniophoraceae</taxon>
        <taxon>Coniophora</taxon>
    </lineage>
</organism>
<feature type="domain" description="DH" evidence="2">
    <location>
        <begin position="456"/>
        <end position="781"/>
    </location>
</feature>
<feature type="region of interest" description="Disordered" evidence="1">
    <location>
        <begin position="790"/>
        <end position="849"/>
    </location>
</feature>
<dbReference type="GO" id="GO:0005737">
    <property type="term" value="C:cytoplasm"/>
    <property type="evidence" value="ECO:0007669"/>
    <property type="project" value="TreeGrafter"/>
</dbReference>
<dbReference type="InterPro" id="IPR051492">
    <property type="entry name" value="Dynamin-Rho_GEF"/>
</dbReference>
<feature type="compositionally biased region" description="Polar residues" evidence="1">
    <location>
        <begin position="246"/>
        <end position="255"/>
    </location>
</feature>
<dbReference type="GO" id="GO:0032955">
    <property type="term" value="P:regulation of division septum assembly"/>
    <property type="evidence" value="ECO:0007669"/>
    <property type="project" value="TreeGrafter"/>
</dbReference>
<keyword evidence="4" id="KW-1185">Reference proteome</keyword>
<dbReference type="Gene3D" id="1.20.900.10">
    <property type="entry name" value="Dbl homology (DH) domain"/>
    <property type="match status" value="1"/>
</dbReference>
<dbReference type="GO" id="GO:0031991">
    <property type="term" value="P:regulation of actomyosin contractile ring contraction"/>
    <property type="evidence" value="ECO:0007669"/>
    <property type="project" value="TreeGrafter"/>
</dbReference>
<feature type="compositionally biased region" description="Polar residues" evidence="1">
    <location>
        <begin position="199"/>
        <end position="225"/>
    </location>
</feature>
<feature type="compositionally biased region" description="Basic and acidic residues" evidence="1">
    <location>
        <begin position="1104"/>
        <end position="1128"/>
    </location>
</feature>
<dbReference type="SMART" id="SM00325">
    <property type="entry name" value="RhoGEF"/>
    <property type="match status" value="1"/>
</dbReference>
<feature type="compositionally biased region" description="Low complexity" evidence="1">
    <location>
        <begin position="262"/>
        <end position="272"/>
    </location>
</feature>
<feature type="compositionally biased region" description="Low complexity" evidence="1">
    <location>
        <begin position="505"/>
        <end position="554"/>
    </location>
</feature>
<dbReference type="EMBL" id="JH711579">
    <property type="protein sequence ID" value="EIW80415.1"/>
    <property type="molecule type" value="Genomic_DNA"/>
</dbReference>
<proteinExistence type="predicted"/>
<dbReference type="Pfam" id="PF00621">
    <property type="entry name" value="RhoGEF"/>
    <property type="match status" value="1"/>
</dbReference>
<dbReference type="GO" id="GO:0005085">
    <property type="term" value="F:guanyl-nucleotide exchange factor activity"/>
    <property type="evidence" value="ECO:0007669"/>
    <property type="project" value="InterPro"/>
</dbReference>
<feature type="compositionally biased region" description="Low complexity" evidence="1">
    <location>
        <begin position="232"/>
        <end position="245"/>
    </location>
</feature>
<feature type="compositionally biased region" description="Low complexity" evidence="1">
    <location>
        <begin position="1341"/>
        <end position="1350"/>
    </location>
</feature>
<dbReference type="InterPro" id="IPR035899">
    <property type="entry name" value="DBL_dom_sf"/>
</dbReference>
<evidence type="ECO:0000259" key="2">
    <source>
        <dbReference type="PROSITE" id="PS50010"/>
    </source>
</evidence>
<reference evidence="4" key="1">
    <citation type="journal article" date="2012" name="Science">
        <title>The Paleozoic origin of enzymatic lignin decomposition reconstructed from 31 fungal genomes.</title>
        <authorList>
            <person name="Floudas D."/>
            <person name="Binder M."/>
            <person name="Riley R."/>
            <person name="Barry K."/>
            <person name="Blanchette R.A."/>
            <person name="Henrissat B."/>
            <person name="Martinez A.T."/>
            <person name="Otillar R."/>
            <person name="Spatafora J.W."/>
            <person name="Yadav J.S."/>
            <person name="Aerts A."/>
            <person name="Benoit I."/>
            <person name="Boyd A."/>
            <person name="Carlson A."/>
            <person name="Copeland A."/>
            <person name="Coutinho P.M."/>
            <person name="de Vries R.P."/>
            <person name="Ferreira P."/>
            <person name="Findley K."/>
            <person name="Foster B."/>
            <person name="Gaskell J."/>
            <person name="Glotzer D."/>
            <person name="Gorecki P."/>
            <person name="Heitman J."/>
            <person name="Hesse C."/>
            <person name="Hori C."/>
            <person name="Igarashi K."/>
            <person name="Jurgens J.A."/>
            <person name="Kallen N."/>
            <person name="Kersten P."/>
            <person name="Kohler A."/>
            <person name="Kuees U."/>
            <person name="Kumar T.K.A."/>
            <person name="Kuo A."/>
            <person name="LaButti K."/>
            <person name="Larrondo L.F."/>
            <person name="Lindquist E."/>
            <person name="Ling A."/>
            <person name="Lombard V."/>
            <person name="Lucas S."/>
            <person name="Lundell T."/>
            <person name="Martin R."/>
            <person name="McLaughlin D.J."/>
            <person name="Morgenstern I."/>
            <person name="Morin E."/>
            <person name="Murat C."/>
            <person name="Nagy L.G."/>
            <person name="Nolan M."/>
            <person name="Ohm R.A."/>
            <person name="Patyshakuliyeva A."/>
            <person name="Rokas A."/>
            <person name="Ruiz-Duenas F.J."/>
            <person name="Sabat G."/>
            <person name="Salamov A."/>
            <person name="Samejima M."/>
            <person name="Schmutz J."/>
            <person name="Slot J.C."/>
            <person name="St John F."/>
            <person name="Stenlid J."/>
            <person name="Sun H."/>
            <person name="Sun S."/>
            <person name="Syed K."/>
            <person name="Tsang A."/>
            <person name="Wiebenga A."/>
            <person name="Young D."/>
            <person name="Pisabarro A."/>
            <person name="Eastwood D.C."/>
            <person name="Martin F."/>
            <person name="Cullen D."/>
            <person name="Grigoriev I.V."/>
            <person name="Hibbett D.S."/>
        </authorList>
    </citation>
    <scope>NUCLEOTIDE SEQUENCE [LARGE SCALE GENOMIC DNA]</scope>
    <source>
        <strain evidence="4">RWD-64-598 SS2</strain>
    </source>
</reference>
<dbReference type="InterPro" id="IPR000219">
    <property type="entry name" value="DH_dom"/>
</dbReference>
<comment type="caution">
    <text evidence="3">The sequence shown here is derived from an EMBL/GenBank/DDBJ whole genome shotgun (WGS) entry which is preliminary data.</text>
</comment>
<evidence type="ECO:0000313" key="3">
    <source>
        <dbReference type="EMBL" id="EIW80415.1"/>
    </source>
</evidence>
<accession>A0A5M3MNV6</accession>
<feature type="compositionally biased region" description="Low complexity" evidence="1">
    <location>
        <begin position="1150"/>
        <end position="1163"/>
    </location>
</feature>
<feature type="region of interest" description="Disordered" evidence="1">
    <location>
        <begin position="126"/>
        <end position="284"/>
    </location>
</feature>
<name>A0A5M3MNV6_CONPW</name>
<dbReference type="PROSITE" id="PS50010">
    <property type="entry name" value="DH_2"/>
    <property type="match status" value="1"/>
</dbReference>
<feature type="compositionally biased region" description="Polar residues" evidence="1">
    <location>
        <begin position="1321"/>
        <end position="1330"/>
    </location>
</feature>
<feature type="compositionally biased region" description="Low complexity" evidence="1">
    <location>
        <begin position="614"/>
        <end position="626"/>
    </location>
</feature>
<feature type="region of interest" description="Disordered" evidence="1">
    <location>
        <begin position="1104"/>
        <end position="1133"/>
    </location>
</feature>
<dbReference type="RefSeq" id="XP_007769371.1">
    <property type="nucleotide sequence ID" value="XM_007771181.1"/>
</dbReference>
<feature type="compositionally biased region" description="Polar residues" evidence="1">
    <location>
        <begin position="139"/>
        <end position="150"/>
    </location>
</feature>
<dbReference type="OrthoDB" id="10256089at2759"/>
<evidence type="ECO:0000256" key="1">
    <source>
        <dbReference type="SAM" id="MobiDB-lite"/>
    </source>
</evidence>
<evidence type="ECO:0000313" key="4">
    <source>
        <dbReference type="Proteomes" id="UP000053558"/>
    </source>
</evidence>
<feature type="region of interest" description="Disordered" evidence="1">
    <location>
        <begin position="1148"/>
        <end position="1350"/>
    </location>
</feature>
<feature type="compositionally biased region" description="Basic and acidic residues" evidence="1">
    <location>
        <begin position="828"/>
        <end position="845"/>
    </location>
</feature>
<feature type="region of interest" description="Disordered" evidence="1">
    <location>
        <begin position="1"/>
        <end position="64"/>
    </location>
</feature>
<feature type="region of interest" description="Disordered" evidence="1">
    <location>
        <begin position="601"/>
        <end position="627"/>
    </location>
</feature>
<protein>
    <recommendedName>
        <fullName evidence="2">DH domain-containing protein</fullName>
    </recommendedName>
</protein>
<dbReference type="GeneID" id="19205431"/>
<dbReference type="SUPFAM" id="SSF48065">
    <property type="entry name" value="DBL homology domain (DH-domain)"/>
    <property type="match status" value="1"/>
</dbReference>
<feature type="compositionally biased region" description="Polar residues" evidence="1">
    <location>
        <begin position="1182"/>
        <end position="1208"/>
    </location>
</feature>
<feature type="compositionally biased region" description="Basic and acidic residues" evidence="1">
    <location>
        <begin position="1277"/>
        <end position="1298"/>
    </location>
</feature>
<feature type="region of interest" description="Disordered" evidence="1">
    <location>
        <begin position="492"/>
        <end position="561"/>
    </location>
</feature>
<dbReference type="Proteomes" id="UP000053558">
    <property type="component" value="Unassembled WGS sequence"/>
</dbReference>
<dbReference type="PANTHER" id="PTHR22834">
    <property type="entry name" value="NUCLEAR FUSION PROTEIN FUS2"/>
    <property type="match status" value="1"/>
</dbReference>
<gene>
    <name evidence="3" type="ORF">CONPUDRAFT_165942</name>
</gene>
<sequence>MDGMLDAEKSGVTIGESCEGSGRATKLEEEDVGGIIRDGNAPGACGGLNADQGDGDLEHGDSMSAGLEATTDQNCASSSNPVIILPGASPTTPEHILERAHDDPLPATSILSELDRANRFEQAHLQEDTEEEKNAGPSIASSSDDNNLLFPSSPPRSRRVGITGVPHEFKRPPSLQHIHTTRPLSDYIDPHFGLEPTASPHTTTGPVSASTSTPTDQSERTANSTRKQEQNAPPTLTPTTPASAPGLSQRQASINSPPLPVRSPLRPAARALPPSPITILSEDTPTNHFPLAAYSAPSAPPPIHNYARRRVDSYSDSILSSSPSVSSDLSMPVPLLPSRFTNGSSYTSLSVLLDTLEAEVNGMHAEDSVMSGSSIELGFDYCDFEPDVTIELEKDRDSASLYPTNAGHRERLRSARESVLSNLTAAFGENGDAASELTQTEATNNPPPSANTFVKKRTHALLELLTSERAYASDLALIRDVHIPLALGQPTPFAPPNPTSPPALSPSSFPSSTSNSQFAFATAQAQTAMLRGSQQSASSSRTVSTASSTSAASSELGPPMSRDDTRIVFGNVAELAVFADHFCERLERALGGALYANPPSSAGVSMNGGRSSGEDSGVGSSRSSGGMWEGTDDTVGELFLEIVRVFLLICVWSSSHSPPPPTPWLYARIHPMSRIQIPSLEPPYKQYITKHPTALAHLTSLSTNPTPALAEYLARTRELASSLTHAWDLPSLLIKPVQRLLKYPLLIQAILDATPAGHPDLPRLRQAKERMEDVARSVNEGRRRWEVVRDVLGGSKPDSSGKGGKKKSGVAVPAGVNLGRMKTFRTNKPKDRGEREETAQEREDHEETELIDSLADTIKRHGEFLPALGRQVLGVHEHLHAVILRLRDWAQSFGRVIGLTPDMKSEAFDAFLVVVYDEFLGRATALEEELRTGVLADLGRLRESTQNPIKLIDAMHDLAPLHQYLLNLNFAKQRPSAAMLEASQSYVALRGQLAMELPAYVDLLNAGVARTILRVSGIMERFWHEVWLRWGDLWDALRVEGERNAGAEETLRVWWERWGDAEKVLRNLMITSPWKAFADMERERLREKEREREREREILRELQRERDKESQRDKERTRKSTGDIDRGNTKGAGMANITATLASLDPYVNATSPTSKHSSSSATSRHRSGSGSGTAIGRNRSTESLTSGKSSKMARSNSGKTRNTQEFNDPNAPPLPVPSQAPGMPKSAMKSKPARMKSTPMLGPLRTPSRGDLNGGPESPFPPSPLSIDFDPTNVPADEREQRGRDERRPSLKTKITDSLRPGHNRKRSSSVKSLGAPSTIAPSYHTTDTPLPKYTHRPNSSVATTASGSSSSHRVAQELCKARALYGCRVVHPCVPPPGVSYRGLPFFRLDVDATFDVLREYGHPSTHPHLPLYVDDGEDCLLLVRDKVTGTEVGWALASFLIPFD</sequence>